<dbReference type="InterPro" id="IPR022776">
    <property type="entry name" value="TRM13/UPF0224_CHHC_Znf_dom"/>
</dbReference>
<sequence>MSDEMMTCPYDKNHVIIRHRMPYHLVKCKKQHEKARTMQSCPFNAMHVISKTEMKEHIATCPDYISEC</sequence>
<dbReference type="Pfam" id="PF05253">
    <property type="entry name" value="zf-U11-48K"/>
    <property type="match status" value="2"/>
</dbReference>
<dbReference type="VEuPathDB" id="VectorBase:AMIN009122"/>
<evidence type="ECO:0000256" key="3">
    <source>
        <dbReference type="ARBA" id="ARBA00022833"/>
    </source>
</evidence>
<keyword evidence="2" id="KW-0863">Zinc-finger</keyword>
<protein>
    <recommendedName>
        <fullName evidence="4">CHHC U11-48K-type domain-containing protein</fullName>
    </recommendedName>
</protein>
<dbReference type="PROSITE" id="PS51800">
    <property type="entry name" value="ZF_CHHC_U11_48K"/>
    <property type="match status" value="2"/>
</dbReference>
<dbReference type="PANTHER" id="PTHR21402">
    <property type="entry name" value="GAMETOCYTE SPECIFIC FACTOR 1-RELATED"/>
    <property type="match status" value="1"/>
</dbReference>
<keyword evidence="1" id="KW-0479">Metal-binding</keyword>
<name>A0A182WFH5_9DIPT</name>
<dbReference type="PANTHER" id="PTHR21402:SF5">
    <property type="entry name" value="GAMETOCYTE SPECIFIC FACTOR 1"/>
    <property type="match status" value="1"/>
</dbReference>
<evidence type="ECO:0000259" key="4">
    <source>
        <dbReference type="PROSITE" id="PS51800"/>
    </source>
</evidence>
<dbReference type="InterPro" id="IPR051591">
    <property type="entry name" value="UPF0224_FAM112_RNA_Proc"/>
</dbReference>
<evidence type="ECO:0000256" key="1">
    <source>
        <dbReference type="ARBA" id="ARBA00022723"/>
    </source>
</evidence>
<reference evidence="5" key="2">
    <citation type="submission" date="2020-05" db="UniProtKB">
        <authorList>
            <consortium name="EnsemblMetazoa"/>
        </authorList>
    </citation>
    <scope>IDENTIFICATION</scope>
    <source>
        <strain evidence="5">MINIMUS1</strain>
    </source>
</reference>
<dbReference type="AlphaFoldDB" id="A0A182WFH5"/>
<accession>A0A182WFH5</accession>
<dbReference type="InterPro" id="IPR036236">
    <property type="entry name" value="Znf_C2H2_sf"/>
</dbReference>
<keyword evidence="6" id="KW-1185">Reference proteome</keyword>
<keyword evidence="3" id="KW-0862">Zinc</keyword>
<organism evidence="5 6">
    <name type="scientific">Anopheles minimus</name>
    <dbReference type="NCBI Taxonomy" id="112268"/>
    <lineage>
        <taxon>Eukaryota</taxon>
        <taxon>Metazoa</taxon>
        <taxon>Ecdysozoa</taxon>
        <taxon>Arthropoda</taxon>
        <taxon>Hexapoda</taxon>
        <taxon>Insecta</taxon>
        <taxon>Pterygota</taxon>
        <taxon>Neoptera</taxon>
        <taxon>Endopterygota</taxon>
        <taxon>Diptera</taxon>
        <taxon>Nematocera</taxon>
        <taxon>Culicoidea</taxon>
        <taxon>Culicidae</taxon>
        <taxon>Anophelinae</taxon>
        <taxon>Anopheles</taxon>
    </lineage>
</organism>
<dbReference type="Proteomes" id="UP000075920">
    <property type="component" value="Unassembled WGS sequence"/>
</dbReference>
<evidence type="ECO:0000313" key="6">
    <source>
        <dbReference type="Proteomes" id="UP000075920"/>
    </source>
</evidence>
<dbReference type="STRING" id="112268.A0A182WFH5"/>
<dbReference type="GO" id="GO:0008270">
    <property type="term" value="F:zinc ion binding"/>
    <property type="evidence" value="ECO:0007669"/>
    <property type="project" value="UniProtKB-KW"/>
</dbReference>
<dbReference type="EnsemblMetazoa" id="AMIN009122-RA">
    <property type="protein sequence ID" value="AMIN009122-PA"/>
    <property type="gene ID" value="AMIN009122"/>
</dbReference>
<feature type="domain" description="CHHC U11-48K-type" evidence="4">
    <location>
        <begin position="5"/>
        <end position="32"/>
    </location>
</feature>
<dbReference type="SUPFAM" id="SSF57667">
    <property type="entry name" value="beta-beta-alpha zinc fingers"/>
    <property type="match status" value="1"/>
</dbReference>
<feature type="domain" description="CHHC U11-48K-type" evidence="4">
    <location>
        <begin position="38"/>
        <end position="65"/>
    </location>
</feature>
<evidence type="ECO:0000256" key="2">
    <source>
        <dbReference type="ARBA" id="ARBA00022771"/>
    </source>
</evidence>
<proteinExistence type="predicted"/>
<evidence type="ECO:0000313" key="5">
    <source>
        <dbReference type="EnsemblMetazoa" id="AMIN009122-PA"/>
    </source>
</evidence>
<reference evidence="6" key="1">
    <citation type="submission" date="2013-03" db="EMBL/GenBank/DDBJ databases">
        <title>The Genome Sequence of Anopheles minimus MINIMUS1.</title>
        <authorList>
            <consortium name="The Broad Institute Genomics Platform"/>
            <person name="Neafsey D.E."/>
            <person name="Walton C."/>
            <person name="Walker B."/>
            <person name="Young S.K."/>
            <person name="Zeng Q."/>
            <person name="Gargeya S."/>
            <person name="Fitzgerald M."/>
            <person name="Haas B."/>
            <person name="Abouelleil A."/>
            <person name="Allen A.W."/>
            <person name="Alvarado L."/>
            <person name="Arachchi H.M."/>
            <person name="Berlin A.M."/>
            <person name="Chapman S.B."/>
            <person name="Gainer-Dewar J."/>
            <person name="Goldberg J."/>
            <person name="Griggs A."/>
            <person name="Gujja S."/>
            <person name="Hansen M."/>
            <person name="Howarth C."/>
            <person name="Imamovic A."/>
            <person name="Ireland A."/>
            <person name="Larimer J."/>
            <person name="McCowan C."/>
            <person name="Murphy C."/>
            <person name="Pearson M."/>
            <person name="Poon T.W."/>
            <person name="Priest M."/>
            <person name="Roberts A."/>
            <person name="Saif S."/>
            <person name="Shea T."/>
            <person name="Sisk P."/>
            <person name="Sykes S."/>
            <person name="Wortman J."/>
            <person name="Nusbaum C."/>
            <person name="Birren B."/>
        </authorList>
    </citation>
    <scope>NUCLEOTIDE SEQUENCE [LARGE SCALE GENOMIC DNA]</scope>
    <source>
        <strain evidence="6">MINIMUS1</strain>
    </source>
</reference>